<dbReference type="PANTHER" id="PTHR11266:SF21">
    <property type="entry name" value="ACT DOMAIN-CONTAINING PROTEIN"/>
    <property type="match status" value="1"/>
</dbReference>
<sequence length="202" mass="22952">MTSAFSVITGPFRSFGSWYLKSAQQHPFATAFWTSGIKTSAADLIAQKVVEKREELDWSRHLGFVAFGFLYLGSVQYYLYNVKFVQWCGGITAQVGHAGVAPLKTLMDQGIHHPFMYFPVFFLTQSLVAQKPHPIEYAANKWKNEVWESCKALWMLWVPGQIINFAVVPRYLRVPFAAGISFAWSLWCILASFTTTTQPTHK</sequence>
<name>A0AAW1NLV7_9CHLO</name>
<dbReference type="Proteomes" id="UP001465755">
    <property type="component" value="Unassembled WGS sequence"/>
</dbReference>
<evidence type="ECO:0000256" key="2">
    <source>
        <dbReference type="ARBA" id="ARBA00006824"/>
    </source>
</evidence>
<dbReference type="Pfam" id="PF04117">
    <property type="entry name" value="Mpv17_PMP22"/>
    <property type="match status" value="1"/>
</dbReference>
<comment type="caution">
    <text evidence="7">The sequence shown here is derived from an EMBL/GenBank/DDBJ whole genome shotgun (WGS) entry which is preliminary data.</text>
</comment>
<gene>
    <name evidence="7" type="ORF">WJX73_004317</name>
</gene>
<keyword evidence="3 6" id="KW-0812">Transmembrane</keyword>
<dbReference type="GO" id="GO:0005737">
    <property type="term" value="C:cytoplasm"/>
    <property type="evidence" value="ECO:0007669"/>
    <property type="project" value="TreeGrafter"/>
</dbReference>
<dbReference type="EMBL" id="JALJOQ010000211">
    <property type="protein sequence ID" value="KAK9789228.1"/>
    <property type="molecule type" value="Genomic_DNA"/>
</dbReference>
<evidence type="ECO:0000313" key="7">
    <source>
        <dbReference type="EMBL" id="KAK9789228.1"/>
    </source>
</evidence>
<reference evidence="7 8" key="1">
    <citation type="journal article" date="2024" name="Nat. Commun.">
        <title>Phylogenomics reveals the evolutionary origins of lichenization in chlorophyte algae.</title>
        <authorList>
            <person name="Puginier C."/>
            <person name="Libourel C."/>
            <person name="Otte J."/>
            <person name="Skaloud P."/>
            <person name="Haon M."/>
            <person name="Grisel S."/>
            <person name="Petersen M."/>
            <person name="Berrin J.G."/>
            <person name="Delaux P.M."/>
            <person name="Dal Grande F."/>
            <person name="Keller J."/>
        </authorList>
    </citation>
    <scope>NUCLEOTIDE SEQUENCE [LARGE SCALE GENOMIC DNA]</scope>
    <source>
        <strain evidence="7 8">SAG 2036</strain>
    </source>
</reference>
<keyword evidence="4 6" id="KW-1133">Transmembrane helix</keyword>
<dbReference type="PANTHER" id="PTHR11266">
    <property type="entry name" value="PEROXISOMAL MEMBRANE PROTEIN 2, PXMP2 MPV17"/>
    <property type="match status" value="1"/>
</dbReference>
<keyword evidence="5 6" id="KW-0472">Membrane</keyword>
<evidence type="ECO:0000256" key="3">
    <source>
        <dbReference type="ARBA" id="ARBA00022692"/>
    </source>
</evidence>
<comment type="subcellular location">
    <subcellularLocation>
        <location evidence="1">Membrane</location>
        <topology evidence="1">Multi-pass membrane protein</topology>
    </subcellularLocation>
</comment>
<organism evidence="7 8">
    <name type="scientific">Symbiochloris irregularis</name>
    <dbReference type="NCBI Taxonomy" id="706552"/>
    <lineage>
        <taxon>Eukaryota</taxon>
        <taxon>Viridiplantae</taxon>
        <taxon>Chlorophyta</taxon>
        <taxon>core chlorophytes</taxon>
        <taxon>Trebouxiophyceae</taxon>
        <taxon>Trebouxiales</taxon>
        <taxon>Trebouxiaceae</taxon>
        <taxon>Symbiochloris</taxon>
    </lineage>
</organism>
<evidence type="ECO:0000313" key="8">
    <source>
        <dbReference type="Proteomes" id="UP001465755"/>
    </source>
</evidence>
<evidence type="ECO:0000256" key="6">
    <source>
        <dbReference type="RuleBase" id="RU363053"/>
    </source>
</evidence>
<comment type="similarity">
    <text evidence="2 6">Belongs to the peroxisomal membrane protein PXMP2/4 family.</text>
</comment>
<protein>
    <submittedName>
        <fullName evidence="7">Uncharacterized protein</fullName>
    </submittedName>
</protein>
<feature type="transmembrane region" description="Helical" evidence="6">
    <location>
        <begin position="62"/>
        <end position="80"/>
    </location>
</feature>
<evidence type="ECO:0000256" key="1">
    <source>
        <dbReference type="ARBA" id="ARBA00004141"/>
    </source>
</evidence>
<feature type="transmembrane region" description="Helical" evidence="6">
    <location>
        <begin position="174"/>
        <end position="193"/>
    </location>
</feature>
<proteinExistence type="inferred from homology"/>
<evidence type="ECO:0000256" key="5">
    <source>
        <dbReference type="ARBA" id="ARBA00023136"/>
    </source>
</evidence>
<dbReference type="AlphaFoldDB" id="A0AAW1NLV7"/>
<keyword evidence="8" id="KW-1185">Reference proteome</keyword>
<dbReference type="GO" id="GO:0016020">
    <property type="term" value="C:membrane"/>
    <property type="evidence" value="ECO:0007669"/>
    <property type="project" value="UniProtKB-SubCell"/>
</dbReference>
<dbReference type="InterPro" id="IPR007248">
    <property type="entry name" value="Mpv17_PMP22"/>
</dbReference>
<evidence type="ECO:0000256" key="4">
    <source>
        <dbReference type="ARBA" id="ARBA00022989"/>
    </source>
</evidence>
<accession>A0AAW1NLV7</accession>